<reference evidence="1 2" key="1">
    <citation type="journal article" date="2014" name="Genome Announc.">
        <title>Draft Genome Sequence of Cytophaga fermentans JCM 21142T, a Facultative Anaerobe Isolated from Marine Mud.</title>
        <authorList>
            <person name="Starns D."/>
            <person name="Oshima K."/>
            <person name="Suda W."/>
            <person name="Iino T."/>
            <person name="Yuki M."/>
            <person name="Inoue J."/>
            <person name="Kitamura K."/>
            <person name="Iida T."/>
            <person name="Darby A."/>
            <person name="Hattori M."/>
            <person name="Ohkuma M."/>
        </authorList>
    </citation>
    <scope>NUCLEOTIDE SEQUENCE [LARGE SCALE GENOMIC DNA]</scope>
    <source>
        <strain evidence="1 2">JCM 21142</strain>
    </source>
</reference>
<evidence type="ECO:0000313" key="1">
    <source>
        <dbReference type="EMBL" id="GAF01507.1"/>
    </source>
</evidence>
<dbReference type="eggNOG" id="ENOG502ZW48">
    <property type="taxonomic scope" value="Bacteria"/>
</dbReference>
<dbReference type="AlphaFoldDB" id="W7Y0M9"/>
<organism evidence="1 2">
    <name type="scientific">Saccharicrinis fermentans DSM 9555 = JCM 21142</name>
    <dbReference type="NCBI Taxonomy" id="869213"/>
    <lineage>
        <taxon>Bacteria</taxon>
        <taxon>Pseudomonadati</taxon>
        <taxon>Bacteroidota</taxon>
        <taxon>Bacteroidia</taxon>
        <taxon>Marinilabiliales</taxon>
        <taxon>Marinilabiliaceae</taxon>
        <taxon>Saccharicrinis</taxon>
    </lineage>
</organism>
<sequence>MSKIKTKHFQYTGVDDFDKAIDLQINDFIDDNNVGPDNVVDIKYSAHSSQEVNTYSALLVYIEK</sequence>
<name>W7Y0M9_9BACT</name>
<accession>W7Y0M9</accession>
<dbReference type="EMBL" id="BAMD01000001">
    <property type="protein sequence ID" value="GAF01507.1"/>
    <property type="molecule type" value="Genomic_DNA"/>
</dbReference>
<gene>
    <name evidence="1" type="ORF">JCM21142_115</name>
</gene>
<evidence type="ECO:0008006" key="3">
    <source>
        <dbReference type="Google" id="ProtNLM"/>
    </source>
</evidence>
<dbReference type="Proteomes" id="UP000019402">
    <property type="component" value="Unassembled WGS sequence"/>
</dbReference>
<proteinExistence type="predicted"/>
<evidence type="ECO:0000313" key="2">
    <source>
        <dbReference type="Proteomes" id="UP000019402"/>
    </source>
</evidence>
<keyword evidence="2" id="KW-1185">Reference proteome</keyword>
<protein>
    <recommendedName>
        <fullName evidence="3">Sporulation protein Cse60</fullName>
    </recommendedName>
</protein>
<comment type="caution">
    <text evidence="1">The sequence shown here is derived from an EMBL/GenBank/DDBJ whole genome shotgun (WGS) entry which is preliminary data.</text>
</comment>
<dbReference type="RefSeq" id="WP_027473717.1">
    <property type="nucleotide sequence ID" value="NZ_BAMD01000001.1"/>
</dbReference>